<evidence type="ECO:0000259" key="6">
    <source>
        <dbReference type="PROSITE" id="PS50054"/>
    </source>
</evidence>
<feature type="domain" description="Tyrosine specific protein phosphatases" evidence="7">
    <location>
        <begin position="100"/>
        <end position="156"/>
    </location>
</feature>
<evidence type="ECO:0000313" key="8">
    <source>
        <dbReference type="EMBL" id="PBK76738.1"/>
    </source>
</evidence>
<evidence type="ECO:0000256" key="1">
    <source>
        <dbReference type="ARBA" id="ARBA00008601"/>
    </source>
</evidence>
<dbReference type="PANTHER" id="PTHR45848:SF4">
    <property type="entry name" value="DUAL SPECIFICITY PROTEIN PHOSPHATASE 12"/>
    <property type="match status" value="1"/>
</dbReference>
<dbReference type="PROSITE" id="PS50056">
    <property type="entry name" value="TYR_PHOSPHATASE_2"/>
    <property type="match status" value="1"/>
</dbReference>
<dbReference type="GO" id="GO:0004725">
    <property type="term" value="F:protein tyrosine phosphatase activity"/>
    <property type="evidence" value="ECO:0007669"/>
    <property type="project" value="UniProtKB-EC"/>
</dbReference>
<keyword evidence="9" id="KW-1185">Reference proteome</keyword>
<dbReference type="InterPro" id="IPR020422">
    <property type="entry name" value="TYR_PHOSPHATASE_DUAL_dom"/>
</dbReference>
<dbReference type="Gene3D" id="3.90.190.10">
    <property type="entry name" value="Protein tyrosine phosphatase superfamily"/>
    <property type="match status" value="1"/>
</dbReference>
<accession>A0A2H3CED4</accession>
<dbReference type="AlphaFoldDB" id="A0A2H3CED4"/>
<protein>
    <recommendedName>
        <fullName evidence="2">protein-tyrosine-phosphatase</fullName>
        <ecNumber evidence="2">3.1.3.48</ecNumber>
    </recommendedName>
</protein>
<feature type="region of interest" description="Disordered" evidence="5">
    <location>
        <begin position="1"/>
        <end position="38"/>
    </location>
</feature>
<dbReference type="InterPro" id="IPR000387">
    <property type="entry name" value="Tyr_Pase_dom"/>
</dbReference>
<gene>
    <name evidence="8" type="ORF">ARMSODRAFT_948568</name>
</gene>
<dbReference type="Proteomes" id="UP000218334">
    <property type="component" value="Unassembled WGS sequence"/>
</dbReference>
<dbReference type="SMART" id="SM00195">
    <property type="entry name" value="DSPc"/>
    <property type="match status" value="1"/>
</dbReference>
<dbReference type="InterPro" id="IPR000340">
    <property type="entry name" value="Dual-sp_phosphatase_cat-dom"/>
</dbReference>
<dbReference type="EMBL" id="KZ293416">
    <property type="protein sequence ID" value="PBK76738.1"/>
    <property type="molecule type" value="Genomic_DNA"/>
</dbReference>
<dbReference type="InterPro" id="IPR029021">
    <property type="entry name" value="Prot-tyrosine_phosphatase-like"/>
</dbReference>
<reference evidence="9" key="1">
    <citation type="journal article" date="2017" name="Nat. Ecol. Evol.">
        <title>Genome expansion and lineage-specific genetic innovations in the forest pathogenic fungi Armillaria.</title>
        <authorList>
            <person name="Sipos G."/>
            <person name="Prasanna A.N."/>
            <person name="Walter M.C."/>
            <person name="O'Connor E."/>
            <person name="Balint B."/>
            <person name="Krizsan K."/>
            <person name="Kiss B."/>
            <person name="Hess J."/>
            <person name="Varga T."/>
            <person name="Slot J."/>
            <person name="Riley R."/>
            <person name="Boka B."/>
            <person name="Rigling D."/>
            <person name="Barry K."/>
            <person name="Lee J."/>
            <person name="Mihaltcheva S."/>
            <person name="LaButti K."/>
            <person name="Lipzen A."/>
            <person name="Waldron R."/>
            <person name="Moloney N.M."/>
            <person name="Sperisen C."/>
            <person name="Kredics L."/>
            <person name="Vagvoelgyi C."/>
            <person name="Patrignani A."/>
            <person name="Fitzpatrick D."/>
            <person name="Nagy I."/>
            <person name="Doyle S."/>
            <person name="Anderson J.B."/>
            <person name="Grigoriev I.V."/>
            <person name="Gueldener U."/>
            <person name="Muensterkoetter M."/>
            <person name="Nagy L.G."/>
        </authorList>
    </citation>
    <scope>NUCLEOTIDE SEQUENCE [LARGE SCALE GENOMIC DNA]</scope>
    <source>
        <strain evidence="9">28-4</strain>
    </source>
</reference>
<dbReference type="STRING" id="1076256.A0A2H3CED4"/>
<evidence type="ECO:0000256" key="4">
    <source>
        <dbReference type="ARBA" id="ARBA00022912"/>
    </source>
</evidence>
<comment type="similarity">
    <text evidence="1">Belongs to the protein-tyrosine phosphatase family. Non-receptor class dual specificity subfamily.</text>
</comment>
<dbReference type="GO" id="GO:0008138">
    <property type="term" value="F:protein tyrosine/serine/threonine phosphatase activity"/>
    <property type="evidence" value="ECO:0007669"/>
    <property type="project" value="TreeGrafter"/>
</dbReference>
<dbReference type="Pfam" id="PF00782">
    <property type="entry name" value="DSPc"/>
    <property type="match status" value="1"/>
</dbReference>
<dbReference type="CDD" id="cd14498">
    <property type="entry name" value="DSP"/>
    <property type="match status" value="1"/>
</dbReference>
<evidence type="ECO:0000313" key="9">
    <source>
        <dbReference type="Proteomes" id="UP000218334"/>
    </source>
</evidence>
<sequence>MDVTNAETELVESLTGTSDGDVDANECEGTDPKNPEPKPMEEIIEGQIFLRTLDEAISEDLRQKHNITHVLTLCNTYFQPEQRHDLVLVVRQDADEDFYSHFYKAVDYIHSSLMRQGKVLIHCILDTSRGTVIVAAYLVHTRNMTVDEAMTYIRQRGEWTVPHDSFIRQLRIYECSHNPSPDNPNYVTWKSKREKSAETYLFLDRIYLRGSFLPDEDEVEAKIKEMKVTHLLTTVSQRGLSMDSKFHVIDTQRIYKAAQFIHSALEAKGTVLIYYPGESVGWCIVCTYLMAYTNSDNSEMVYSTMDAGLVSNVFEGEWKPVDRPPRIVVTSTEYPDATESEAMGAKGREVAKVANNQASAVSANEALNHQEVEEDQNVSKTGKTKFSKKVKTWFSHGRSGSKSGKEG</sequence>
<feature type="compositionally biased region" description="Acidic residues" evidence="5">
    <location>
        <begin position="20"/>
        <end position="29"/>
    </location>
</feature>
<evidence type="ECO:0000259" key="7">
    <source>
        <dbReference type="PROSITE" id="PS50056"/>
    </source>
</evidence>
<dbReference type="EC" id="3.1.3.48" evidence="2"/>
<keyword evidence="3" id="KW-0378">Hydrolase</keyword>
<keyword evidence="4" id="KW-0904">Protein phosphatase</keyword>
<proteinExistence type="inferred from homology"/>
<evidence type="ECO:0000256" key="3">
    <source>
        <dbReference type="ARBA" id="ARBA00022801"/>
    </source>
</evidence>
<dbReference type="PROSITE" id="PS50054">
    <property type="entry name" value="TYR_PHOSPHATASE_DUAL"/>
    <property type="match status" value="1"/>
</dbReference>
<name>A0A2H3CED4_9AGAR</name>
<feature type="domain" description="Tyrosine-protein phosphatase" evidence="6">
    <location>
        <begin position="38"/>
        <end position="179"/>
    </location>
</feature>
<dbReference type="PANTHER" id="PTHR45848">
    <property type="entry name" value="DUAL SPECIFICITY PROTEIN PHOSPHATASE 12 FAMILY MEMBER"/>
    <property type="match status" value="1"/>
</dbReference>
<feature type="region of interest" description="Disordered" evidence="5">
    <location>
        <begin position="361"/>
        <end position="384"/>
    </location>
</feature>
<dbReference type="SUPFAM" id="SSF52799">
    <property type="entry name" value="(Phosphotyrosine protein) phosphatases II"/>
    <property type="match status" value="1"/>
</dbReference>
<evidence type="ECO:0000256" key="5">
    <source>
        <dbReference type="SAM" id="MobiDB-lite"/>
    </source>
</evidence>
<organism evidence="8 9">
    <name type="scientific">Armillaria solidipes</name>
    <dbReference type="NCBI Taxonomy" id="1076256"/>
    <lineage>
        <taxon>Eukaryota</taxon>
        <taxon>Fungi</taxon>
        <taxon>Dikarya</taxon>
        <taxon>Basidiomycota</taxon>
        <taxon>Agaricomycotina</taxon>
        <taxon>Agaricomycetes</taxon>
        <taxon>Agaricomycetidae</taxon>
        <taxon>Agaricales</taxon>
        <taxon>Marasmiineae</taxon>
        <taxon>Physalacriaceae</taxon>
        <taxon>Armillaria</taxon>
    </lineage>
</organism>
<evidence type="ECO:0000256" key="2">
    <source>
        <dbReference type="ARBA" id="ARBA00013064"/>
    </source>
</evidence>